<evidence type="ECO:0000313" key="3">
    <source>
        <dbReference type="EMBL" id="OJI99594.1"/>
    </source>
</evidence>
<dbReference type="PANTHER" id="PTHR45398">
    <property type="match status" value="1"/>
</dbReference>
<proteinExistence type="inferred from homology"/>
<dbReference type="InterPro" id="IPR023213">
    <property type="entry name" value="CAT-like_dom_sf"/>
</dbReference>
<dbReference type="VEuPathDB" id="FungiDB:ASPVEDRAFT_163676"/>
<protein>
    <recommendedName>
        <fullName evidence="2">Condensation domain-containing protein</fullName>
    </recommendedName>
</protein>
<evidence type="ECO:0000313" key="4">
    <source>
        <dbReference type="Proteomes" id="UP000184073"/>
    </source>
</evidence>
<dbReference type="SUPFAM" id="SSF52777">
    <property type="entry name" value="CoA-dependent acyltransferases"/>
    <property type="match status" value="2"/>
</dbReference>
<dbReference type="STRING" id="1036611.A0A1L9PDR8"/>
<dbReference type="InterPro" id="IPR001242">
    <property type="entry name" value="Condensation_dom"/>
</dbReference>
<dbReference type="FunFam" id="3.30.559.30:FF:000005">
    <property type="entry name" value="Nonribosomal peptide synthase Pes1"/>
    <property type="match status" value="1"/>
</dbReference>
<dbReference type="AlphaFoldDB" id="A0A1L9PDR8"/>
<dbReference type="PANTHER" id="PTHR45398:SF1">
    <property type="entry name" value="ENZYME, PUTATIVE (JCVI)-RELATED"/>
    <property type="match status" value="1"/>
</dbReference>
<dbReference type="CDD" id="cd19542">
    <property type="entry name" value="CT_NRPS-like"/>
    <property type="match status" value="1"/>
</dbReference>
<keyword evidence="4" id="KW-1185">Reference proteome</keyword>
<dbReference type="Pfam" id="PF00668">
    <property type="entry name" value="Condensation"/>
    <property type="match status" value="1"/>
</dbReference>
<dbReference type="RefSeq" id="XP_040665357.1">
    <property type="nucleotide sequence ID" value="XM_040808618.1"/>
</dbReference>
<organism evidence="3 4">
    <name type="scientific">Aspergillus versicolor CBS 583.65</name>
    <dbReference type="NCBI Taxonomy" id="1036611"/>
    <lineage>
        <taxon>Eukaryota</taxon>
        <taxon>Fungi</taxon>
        <taxon>Dikarya</taxon>
        <taxon>Ascomycota</taxon>
        <taxon>Pezizomycotina</taxon>
        <taxon>Eurotiomycetes</taxon>
        <taxon>Eurotiomycetidae</taxon>
        <taxon>Eurotiales</taxon>
        <taxon>Aspergillaceae</taxon>
        <taxon>Aspergillus</taxon>
        <taxon>Aspergillus subgen. Nidulantes</taxon>
    </lineage>
</organism>
<dbReference type="EMBL" id="KV878127">
    <property type="protein sequence ID" value="OJI99594.1"/>
    <property type="molecule type" value="Genomic_DNA"/>
</dbReference>
<gene>
    <name evidence="3" type="ORF">ASPVEDRAFT_163676</name>
</gene>
<feature type="domain" description="Condensation" evidence="2">
    <location>
        <begin position="127"/>
        <end position="558"/>
    </location>
</feature>
<dbReference type="GeneID" id="63724129"/>
<dbReference type="Gene3D" id="3.30.559.10">
    <property type="entry name" value="Chloramphenicol acetyltransferase-like domain"/>
    <property type="match status" value="1"/>
</dbReference>
<dbReference type="Gene3D" id="3.30.559.30">
    <property type="entry name" value="Nonribosomal peptide synthetase, condensation domain"/>
    <property type="match status" value="1"/>
</dbReference>
<dbReference type="Proteomes" id="UP000184073">
    <property type="component" value="Unassembled WGS sequence"/>
</dbReference>
<accession>A0A1L9PDR8</accession>
<feature type="non-terminal residue" evidence="3">
    <location>
        <position position="608"/>
    </location>
</feature>
<sequence>MEVVFHHLDLEDQRQGLLKVIPMGREVSTVQPNAVHPALLEVFVRVAAHGVQVQFAFSGQMQSSSRRSLAWLKGYEQALTTAASVLPALPFTPTPSDYPLLSLSYDELERLTTARLPALGVASASDVEDMYPCAPMQVAMLLSQTKAPETYQVFFTFAVRDPARSNGLDVDVDRLARSWKQVVQRHGILRTLFADNISRDDVFDLVVLKNAQPDIEILHAPTDDEGMEMLARCELPRYHEGGLQHRVKMCVSQSGKVFFKLSINHTIVDAAATTLILRDLALAYQGRLPAGPGPSYANFVRYIQQHPIKRSLEYWKSALAGLEGCHFPMETASRSVERTTRTTRTLEVDLQITSDRLRVFCRSVGVTLPSLFQAVWALVLQSYTSSDDVCFGFISSGRDIAVDDAEETVGPFISMLVRRMRIAARESVSSFLTGVQSTYAASLEHQHCPLGDIQHALGISQTALFNSIMSVQREGATDSGTEALRYERVGAQDPTEYELTVHVAVGEHRSYVGLTYWESLMSEWQAQNVASTFTTILHSVTDHPGRNLASVERFSDRNLAQVAEYNEGIAPPRDAEEHVHMLVERQAIKSPHQPALAAWDGDLTYAEL</sequence>
<name>A0A1L9PDR8_ASPVE</name>
<reference evidence="4" key="1">
    <citation type="journal article" date="2017" name="Genome Biol.">
        <title>Comparative genomics reveals high biological diversity and specific adaptations in the industrially and medically important fungal genus Aspergillus.</title>
        <authorList>
            <person name="de Vries R.P."/>
            <person name="Riley R."/>
            <person name="Wiebenga A."/>
            <person name="Aguilar-Osorio G."/>
            <person name="Amillis S."/>
            <person name="Uchima C.A."/>
            <person name="Anderluh G."/>
            <person name="Asadollahi M."/>
            <person name="Askin M."/>
            <person name="Barry K."/>
            <person name="Battaglia E."/>
            <person name="Bayram O."/>
            <person name="Benocci T."/>
            <person name="Braus-Stromeyer S.A."/>
            <person name="Caldana C."/>
            <person name="Canovas D."/>
            <person name="Cerqueira G.C."/>
            <person name="Chen F."/>
            <person name="Chen W."/>
            <person name="Choi C."/>
            <person name="Clum A."/>
            <person name="Dos Santos R.A."/>
            <person name="Damasio A.R."/>
            <person name="Diallinas G."/>
            <person name="Emri T."/>
            <person name="Fekete E."/>
            <person name="Flipphi M."/>
            <person name="Freyberg S."/>
            <person name="Gallo A."/>
            <person name="Gournas C."/>
            <person name="Habgood R."/>
            <person name="Hainaut M."/>
            <person name="Harispe M.L."/>
            <person name="Henrissat B."/>
            <person name="Hilden K.S."/>
            <person name="Hope R."/>
            <person name="Hossain A."/>
            <person name="Karabika E."/>
            <person name="Karaffa L."/>
            <person name="Karanyi Z."/>
            <person name="Krasevec N."/>
            <person name="Kuo A."/>
            <person name="Kusch H."/>
            <person name="LaButti K."/>
            <person name="Lagendijk E.L."/>
            <person name="Lapidus A."/>
            <person name="Levasseur A."/>
            <person name="Lindquist E."/>
            <person name="Lipzen A."/>
            <person name="Logrieco A.F."/>
            <person name="MacCabe A."/>
            <person name="Maekelae M.R."/>
            <person name="Malavazi I."/>
            <person name="Melin P."/>
            <person name="Meyer V."/>
            <person name="Mielnichuk N."/>
            <person name="Miskei M."/>
            <person name="Molnar A.P."/>
            <person name="Mule G."/>
            <person name="Ngan C.Y."/>
            <person name="Orejas M."/>
            <person name="Orosz E."/>
            <person name="Ouedraogo J.P."/>
            <person name="Overkamp K.M."/>
            <person name="Park H.-S."/>
            <person name="Perrone G."/>
            <person name="Piumi F."/>
            <person name="Punt P.J."/>
            <person name="Ram A.F."/>
            <person name="Ramon A."/>
            <person name="Rauscher S."/>
            <person name="Record E."/>
            <person name="Riano-Pachon D.M."/>
            <person name="Robert V."/>
            <person name="Roehrig J."/>
            <person name="Ruller R."/>
            <person name="Salamov A."/>
            <person name="Salih N.S."/>
            <person name="Samson R.A."/>
            <person name="Sandor E."/>
            <person name="Sanguinetti M."/>
            <person name="Schuetze T."/>
            <person name="Sepcic K."/>
            <person name="Shelest E."/>
            <person name="Sherlock G."/>
            <person name="Sophianopoulou V."/>
            <person name="Squina F.M."/>
            <person name="Sun H."/>
            <person name="Susca A."/>
            <person name="Todd R.B."/>
            <person name="Tsang A."/>
            <person name="Unkles S.E."/>
            <person name="van de Wiele N."/>
            <person name="van Rossen-Uffink D."/>
            <person name="Oliveira J.V."/>
            <person name="Vesth T.C."/>
            <person name="Visser J."/>
            <person name="Yu J.-H."/>
            <person name="Zhou M."/>
            <person name="Andersen M.R."/>
            <person name="Archer D.B."/>
            <person name="Baker S.E."/>
            <person name="Benoit I."/>
            <person name="Brakhage A.A."/>
            <person name="Braus G.H."/>
            <person name="Fischer R."/>
            <person name="Frisvad J.C."/>
            <person name="Goldman G.H."/>
            <person name="Houbraken J."/>
            <person name="Oakley B."/>
            <person name="Pocsi I."/>
            <person name="Scazzocchio C."/>
            <person name="Seiboth B."/>
            <person name="vanKuyk P.A."/>
            <person name="Wortman J."/>
            <person name="Dyer P.S."/>
            <person name="Grigoriev I.V."/>
        </authorList>
    </citation>
    <scope>NUCLEOTIDE SEQUENCE [LARGE SCALE GENOMIC DNA]</scope>
    <source>
        <strain evidence="4">CBS 583.65</strain>
    </source>
</reference>
<evidence type="ECO:0000256" key="1">
    <source>
        <dbReference type="ARBA" id="ARBA00029454"/>
    </source>
</evidence>
<dbReference type="OrthoDB" id="4507435at2759"/>
<dbReference type="GO" id="GO:0003824">
    <property type="term" value="F:catalytic activity"/>
    <property type="evidence" value="ECO:0007669"/>
    <property type="project" value="InterPro"/>
</dbReference>
<comment type="similarity">
    <text evidence="1">Belongs to the NRP synthetase family.</text>
</comment>
<evidence type="ECO:0000259" key="2">
    <source>
        <dbReference type="Pfam" id="PF00668"/>
    </source>
</evidence>